<evidence type="ECO:0000313" key="2">
    <source>
        <dbReference type="Proteomes" id="UP000887159"/>
    </source>
</evidence>
<dbReference type="AlphaFoldDB" id="A0A8X6S8J0"/>
<sequence length="92" mass="10761">MQHLQPKPTFRRPLQAPYYGPYPVIKRSHKFYKVNIHGKPTSISIDRLKPAFTDNVDDTLHLEESDAEIKPNLRKTRSGHCVHFPDYFVSSR</sequence>
<organism evidence="1 2">
    <name type="scientific">Trichonephila clavipes</name>
    <name type="common">Golden silk orbweaver</name>
    <name type="synonym">Nephila clavipes</name>
    <dbReference type="NCBI Taxonomy" id="2585209"/>
    <lineage>
        <taxon>Eukaryota</taxon>
        <taxon>Metazoa</taxon>
        <taxon>Ecdysozoa</taxon>
        <taxon>Arthropoda</taxon>
        <taxon>Chelicerata</taxon>
        <taxon>Arachnida</taxon>
        <taxon>Araneae</taxon>
        <taxon>Araneomorphae</taxon>
        <taxon>Entelegynae</taxon>
        <taxon>Araneoidea</taxon>
        <taxon>Nephilidae</taxon>
        <taxon>Trichonephila</taxon>
    </lineage>
</organism>
<accession>A0A8X6S8J0</accession>
<proteinExistence type="predicted"/>
<gene>
    <name evidence="1" type="ORF">TNCV_1197001</name>
</gene>
<dbReference type="Proteomes" id="UP000887159">
    <property type="component" value="Unassembled WGS sequence"/>
</dbReference>
<protein>
    <submittedName>
        <fullName evidence="1">Uncharacterized protein</fullName>
    </submittedName>
</protein>
<dbReference type="PANTHER" id="PTHR38681">
    <property type="entry name" value="RETROVIRUS-RELATED POL POLYPROTEIN FROM TRANSPOSON 412-LIKE PROTEIN-RELATED"/>
    <property type="match status" value="1"/>
</dbReference>
<comment type="caution">
    <text evidence="1">The sequence shown here is derived from an EMBL/GenBank/DDBJ whole genome shotgun (WGS) entry which is preliminary data.</text>
</comment>
<evidence type="ECO:0000313" key="1">
    <source>
        <dbReference type="EMBL" id="GFY03921.1"/>
    </source>
</evidence>
<name>A0A8X6S8J0_TRICX</name>
<keyword evidence="2" id="KW-1185">Reference proteome</keyword>
<dbReference type="PANTHER" id="PTHR38681:SF1">
    <property type="entry name" value="RETROVIRUS-RELATED POL POLYPROTEIN FROM TRANSPOSON 412-LIKE PROTEIN"/>
    <property type="match status" value="1"/>
</dbReference>
<dbReference type="EMBL" id="BMAU01021243">
    <property type="protein sequence ID" value="GFY03921.1"/>
    <property type="molecule type" value="Genomic_DNA"/>
</dbReference>
<reference evidence="1" key="1">
    <citation type="submission" date="2020-08" db="EMBL/GenBank/DDBJ databases">
        <title>Multicomponent nature underlies the extraordinary mechanical properties of spider dragline silk.</title>
        <authorList>
            <person name="Kono N."/>
            <person name="Nakamura H."/>
            <person name="Mori M."/>
            <person name="Yoshida Y."/>
            <person name="Ohtoshi R."/>
            <person name="Malay A.D."/>
            <person name="Moran D.A.P."/>
            <person name="Tomita M."/>
            <person name="Numata K."/>
            <person name="Arakawa K."/>
        </authorList>
    </citation>
    <scope>NUCLEOTIDE SEQUENCE</scope>
</reference>